<protein>
    <submittedName>
        <fullName evidence="1">Uncharacterized protein</fullName>
    </submittedName>
</protein>
<dbReference type="InterPro" id="IPR055975">
    <property type="entry name" value="DUF7553"/>
</dbReference>
<evidence type="ECO:0000313" key="1">
    <source>
        <dbReference type="EMBL" id="CCQ36170.1"/>
    </source>
</evidence>
<dbReference type="AlphaFoldDB" id="M1XQ32"/>
<name>M1XQ32_NATM8</name>
<keyword evidence="2" id="KW-1185">Reference proteome</keyword>
<dbReference type="RefSeq" id="WP_015408988.1">
    <property type="nucleotide sequence ID" value="NC_020388.1"/>
</dbReference>
<evidence type="ECO:0000313" key="2">
    <source>
        <dbReference type="Proteomes" id="UP000011867"/>
    </source>
</evidence>
<dbReference type="Pfam" id="PF24430">
    <property type="entry name" value="DUF7553"/>
    <property type="match status" value="1"/>
</dbReference>
<organism evidence="1 2">
    <name type="scientific">Natronomonas moolapensis (strain DSM 18674 / CECT 7526 / JCM 14361 / 8.8.11)</name>
    <dbReference type="NCBI Taxonomy" id="268739"/>
    <lineage>
        <taxon>Archaea</taxon>
        <taxon>Methanobacteriati</taxon>
        <taxon>Methanobacteriota</taxon>
        <taxon>Stenosarchaea group</taxon>
        <taxon>Halobacteria</taxon>
        <taxon>Halobacteriales</taxon>
        <taxon>Natronomonadaceae</taxon>
        <taxon>Natronomonas</taxon>
    </lineage>
</organism>
<gene>
    <name evidence="1" type="ordered locus">Nmlp_1985</name>
</gene>
<proteinExistence type="predicted"/>
<dbReference type="GeneID" id="14653243"/>
<sequence>MIEELSEAAAAVAAASEACGDEDARERLDGLESQLSRLAESEQGADHGRLARIQRALDEVGAAVESEALAAVRDADGRIDDYRETVEGV</sequence>
<dbReference type="Proteomes" id="UP000011867">
    <property type="component" value="Chromosome"/>
</dbReference>
<accession>M1XQ32</accession>
<dbReference type="EMBL" id="HF582854">
    <property type="protein sequence ID" value="CCQ36170.1"/>
    <property type="molecule type" value="Genomic_DNA"/>
</dbReference>
<dbReference type="STRING" id="268739.Nmlp_1985"/>
<dbReference type="eggNOG" id="arCOG09170">
    <property type="taxonomic scope" value="Archaea"/>
</dbReference>
<dbReference type="KEGG" id="nmo:Nmlp_1985"/>
<reference evidence="1 2" key="1">
    <citation type="journal article" date="2013" name="Genome Announc.">
        <title>Genome of the haloarchaeon Natronomonas moolapensis, a neutrophilic member of a previously haloalkaliphilic genus.</title>
        <authorList>
            <person name="Dyall-Smith M.L."/>
            <person name="Pfeiffer F."/>
            <person name="Oberwinkler T."/>
            <person name="Klee K."/>
            <person name="Rampp M."/>
            <person name="Palm P."/>
            <person name="Gross K."/>
            <person name="Schuster S.C."/>
            <person name="Oesterhelt D."/>
        </authorList>
    </citation>
    <scope>NUCLEOTIDE SEQUENCE [LARGE SCALE GENOMIC DNA]</scope>
    <source>
        <strain evidence="2">DSM 18674 / JCM 14361 / 8.8.11</strain>
    </source>
</reference>
<dbReference type="OrthoDB" id="197463at2157"/>
<dbReference type="HOGENOM" id="CLU_188094_0_0_2"/>